<dbReference type="EMBL" id="MLGG01000034">
    <property type="protein sequence ID" value="KAK1454407.1"/>
    <property type="molecule type" value="Genomic_DNA"/>
</dbReference>
<proteinExistence type="predicted"/>
<sequence length="197" mass="22358">MRASINQEGSSGSVAVLLYPPQDLVDEVTKRNHASSHFDLLDTLYLQMNKRGSRHFVAVLPRLVLFALSSELRGDKSVTYMWEDASQVFMWASHPSKESSICQLPSERPEVLIRGVPDLEDWLRRGRSPPHIEKMLILTTEDAIRSCQAWKKAPIESMEPALPDIGRAFKVNHHEDTAAAPIRRRRRRSGAYLDGEI</sequence>
<name>A0AAI9U9T7_9PEZI</name>
<protein>
    <submittedName>
        <fullName evidence="1">Uncharacterized protein</fullName>
    </submittedName>
</protein>
<dbReference type="Proteomes" id="UP001239795">
    <property type="component" value="Unassembled WGS sequence"/>
</dbReference>
<keyword evidence="2" id="KW-1185">Reference proteome</keyword>
<reference evidence="1 2" key="1">
    <citation type="submission" date="2016-10" db="EMBL/GenBank/DDBJ databases">
        <title>The genome sequence of Colletotrichum fioriniae PJ7.</title>
        <authorList>
            <person name="Baroncelli R."/>
        </authorList>
    </citation>
    <scope>NUCLEOTIDE SEQUENCE [LARGE SCALE GENOMIC DNA]</scope>
    <source>
        <strain evidence="1">Col 31</strain>
    </source>
</reference>
<evidence type="ECO:0000313" key="2">
    <source>
        <dbReference type="Proteomes" id="UP001239795"/>
    </source>
</evidence>
<dbReference type="AlphaFoldDB" id="A0AAI9U9T7"/>
<accession>A0AAI9U9T7</accession>
<gene>
    <name evidence="1" type="ORF">CMEL01_16728</name>
</gene>
<organism evidence="1 2">
    <name type="scientific">Colletotrichum melonis</name>
    <dbReference type="NCBI Taxonomy" id="1209925"/>
    <lineage>
        <taxon>Eukaryota</taxon>
        <taxon>Fungi</taxon>
        <taxon>Dikarya</taxon>
        <taxon>Ascomycota</taxon>
        <taxon>Pezizomycotina</taxon>
        <taxon>Sordariomycetes</taxon>
        <taxon>Hypocreomycetidae</taxon>
        <taxon>Glomerellales</taxon>
        <taxon>Glomerellaceae</taxon>
        <taxon>Colletotrichum</taxon>
        <taxon>Colletotrichum acutatum species complex</taxon>
    </lineage>
</organism>
<evidence type="ECO:0000313" key="1">
    <source>
        <dbReference type="EMBL" id="KAK1454407.1"/>
    </source>
</evidence>
<comment type="caution">
    <text evidence="1">The sequence shown here is derived from an EMBL/GenBank/DDBJ whole genome shotgun (WGS) entry which is preliminary data.</text>
</comment>